<dbReference type="EMBL" id="SKCS01000039">
    <property type="protein sequence ID" value="TNN19760.1"/>
    <property type="molecule type" value="Genomic_DNA"/>
</dbReference>
<dbReference type="Pfam" id="PF02138">
    <property type="entry name" value="Beach"/>
    <property type="match status" value="2"/>
</dbReference>
<comment type="similarity">
    <text evidence="4">Belongs to the PpiC/parvulin rotamase family. PIN4 subfamily.</text>
</comment>
<keyword evidence="6" id="KW-0963">Cytoplasm</keyword>
<dbReference type="PANTHER" id="PTHR46866">
    <property type="entry name" value="GH12955P"/>
    <property type="match status" value="1"/>
</dbReference>
<dbReference type="OrthoDB" id="29306at2759"/>
<dbReference type="STRING" id="6182.A0A4Z2DUA4"/>
<evidence type="ECO:0000256" key="5">
    <source>
        <dbReference type="ARBA" id="ARBA00019953"/>
    </source>
</evidence>
<dbReference type="Gene3D" id="1.10.1540.10">
    <property type="entry name" value="BEACH domain"/>
    <property type="match status" value="1"/>
</dbReference>
<dbReference type="SUPFAM" id="SSF54534">
    <property type="entry name" value="FKBP-like"/>
    <property type="match status" value="1"/>
</dbReference>
<evidence type="ECO:0000313" key="20">
    <source>
        <dbReference type="Proteomes" id="UP000311919"/>
    </source>
</evidence>
<sequence length="2181" mass="244915">MTERIVWKFPTSLLDSQLNHYDHTCHFNNFVSELTKAELKHLWCDCFNNHRSFLQNNVNCPVSVTTTYKAILVKFIDILLNPNNLNLIKCVACTHDENELMMDYNLVGTSLYDVIRYSPGRLRNHNTLLFLAFQVIHTIKQLHEMNLPHGGITLHNIFVDEKFDIFLGLPKTIEIFSNMKVDELNEEENIMEDEISACSSIKLSTMTTNWVLHKVSNYDYLMFLNELAGRHKGDPSNSAILPWITNFDTPSGQLRDLTKSKYHLCKGEDQLNANFTASLYNHTISKRPSWSLGSYCSEVNYDDRHHHDFIKLCDESGVCNLNDQNTNLLCSITGEHLSNDIGKNHMNFTFSPHHLLDIMPDLTYYTYMARKTPLSVLTQFVRPIYQPQEFPTTIARLYESTPDECIPEFFTDVSVFSSIHPDMPDLGLPFWCSTPEEFIKYHSSLLESDEVSSNLHHWIDLNFGYKLLGSDAVNAKNVHLELAGDQSSIRRTGVVCLFHTPHPQRICSKNLSKYFGATLPDIFQTDLDVLAPGNNSAITKVHASNSANKVSLAQHNSTLRKQMKSVSGSKVNYNVKLPTDDAVPYSKNKIWLPHDYDPLELINMYQGLCKFLYIETHVDDLNELQSIQLSKLNNYDNDFDNLFKTDLESLGCLIVELSLYYAVSYIEANKWSHEERVNFARLQARLHWDKIPNCLHDAVNSVLYPFDENLNGEQFQKRFLPTVDIFLHLICEFPPYIFDLLYVRDWLNNITNGDQSSQPLQLFSPYLPKTCLFAAFFPCYRQNELYDLTTLPAVHIPINIIKLLYPHIQSAVSANPSWFLSILNSTKILGLFSSVGGIELVRSHLLPLVISLYKPEQLKRMSGDISSGIPIALLYSRCFLRRLLAYLDVNTFLVHIVPYITLGLIGGSINALTDENIIWHQRSFTGLTSELDTSDLNAKRNTPDSFSNSMDLNDESLICSQSENVSTTPYDLLSNKQDTMKVDEIGIDLRSLINDDELQFLEDAKSSSLIPCVKSNVEECDIVSHKSVDGCLIDVTSTLPAYSSRSFLEYSKLPQSLYDGSTEDKPEQKKASTSDCTPVINNNSSNFSNVNNIPPVTAAMDSLDWLARRVGPVITIKYIIKYLLSTLILCYEGKSQLSVNTDNMASFERCFQFYLQVNNYPLVGDRSASSVLRCLEQLIQIYGVSLVLDVYLPYVLKTITSITSPAVATEDTNMNSLNDINDYSMNSTEINNSYKTNVCTTLLNLNYRNLAQLIGALTLFYHIVIYLPDNELVELLQESVLQDILIKAVQISGRLDVNFPGGVIGRRAILYKFINVVFVIGIRVGFELSRAQLTSIFQVFFALFDRVINTTTTQCILANNSYSSTRDNINNGVGDKCHPELQCATLPATENVGEITKTSNPSTVFTELIETFNSDLARLAYISFCHLAGGSYIDDCLYNTQSIQKLINQLILNESNSSSLIQSCYGESDKTIPVAAAPTNIQDVQSNRSKVNFEATLFSSSTLYSNSRFHLPLAWRHVIRDIHETSSQHPSSVLKYHGVHVAAFTGHINKINCITHLNTENCFVTTSRDKTVQLWSLTDSYNSGLNSVSINQRISNISNNISHSTKSILIDSTNNVVARLVYRAHRKSVIAAHYLEPYRLVASTDGRLIFWDPCTGKTVRSNCQWENSSWQNLIAMNRCSVPYGTVICSDQSGFVHLIDPRAVHSGRTGSLRFHSGANLASFLINKERPKLETSSYVCSKNANCVSKLTPYCNQSTSSSSITNIMMNITNQFHPYHLSINSLTSVNSSSSITSLMNSSTNMAGLLNCLTTSQNGHYLLCGFTTGMITLLDLRMGQVIHVWREYQDAIVDIFPHNLNGFISCNDRSLSFIYPTTSSNPNQNLYTELDNLNYSPYKSTILFRSKSIRIPPQLHSITCLTMYKANPIFCANSLPSSYPLPSTSRFPIFGSVGSTNNNSTTKTERPKTLINESTIPLSTATTTTTVSLTSQPYYSNNNNSSGTVLAMYSHSSNSFDNNSVNPNFYTLGRISSSFLRGSISVISSLSESDLLLSSSKNDNSKGAKSSGKNSTTVNNTESSAGSGKQSKLANAVKVRHILCEKYSKCLEALEQLKNGKRFNQVAELYSEDKARSGGDLGWMSRGSMVGAFQDAAFNLPVSTLENPKYTVSPVKTQYGYHIIMVEGRR</sequence>
<dbReference type="SUPFAM" id="SSF81837">
    <property type="entry name" value="BEACH domain"/>
    <property type="match status" value="1"/>
</dbReference>
<dbReference type="Gene3D" id="1.10.510.10">
    <property type="entry name" value="Transferase(Phosphotransferase) domain 1"/>
    <property type="match status" value="1"/>
</dbReference>
<dbReference type="InterPro" id="IPR000409">
    <property type="entry name" value="BEACH_dom"/>
</dbReference>
<keyword evidence="7" id="KW-0238">DNA-binding</keyword>
<keyword evidence="9 15" id="KW-0413">Isomerase</keyword>
<dbReference type="GO" id="GO:0005776">
    <property type="term" value="C:autophagosome"/>
    <property type="evidence" value="ECO:0007669"/>
    <property type="project" value="UniProtKB-SubCell"/>
</dbReference>
<keyword evidence="8" id="KW-0206">Cytoskeleton</keyword>
<dbReference type="Proteomes" id="UP000311919">
    <property type="component" value="Unassembled WGS sequence"/>
</dbReference>
<keyword evidence="10" id="KW-0539">Nucleus</keyword>
<dbReference type="GO" id="GO:0003677">
    <property type="term" value="F:DNA binding"/>
    <property type="evidence" value="ECO:0007669"/>
    <property type="project" value="UniProtKB-KW"/>
</dbReference>
<dbReference type="PANTHER" id="PTHR46866:SF1">
    <property type="entry name" value="GH12955P"/>
    <property type="match status" value="1"/>
</dbReference>
<evidence type="ECO:0000256" key="3">
    <source>
        <dbReference type="ARBA" id="ARBA00004604"/>
    </source>
</evidence>
<dbReference type="GO" id="GO:0005819">
    <property type="term" value="C:spindle"/>
    <property type="evidence" value="ECO:0007669"/>
    <property type="project" value="UniProtKB-SubCell"/>
</dbReference>
<dbReference type="PROSITE" id="PS50198">
    <property type="entry name" value="PPIC_PPIASE_2"/>
    <property type="match status" value="1"/>
</dbReference>
<dbReference type="InterPro" id="IPR036322">
    <property type="entry name" value="WD40_repeat_dom_sf"/>
</dbReference>
<comment type="caution">
    <text evidence="19">The sequence shown here is derived from an EMBL/GenBank/DDBJ whole genome shotgun (WGS) entry which is preliminary data.</text>
</comment>
<keyword evidence="14" id="KW-0853">WD repeat</keyword>
<dbReference type="Gene3D" id="2.130.10.10">
    <property type="entry name" value="YVTN repeat-like/Quinoprotein amine dehydrogenase"/>
    <property type="match status" value="1"/>
</dbReference>
<dbReference type="Pfam" id="PF13616">
    <property type="entry name" value="Rotamase_3"/>
    <property type="match status" value="1"/>
</dbReference>
<evidence type="ECO:0000259" key="18">
    <source>
        <dbReference type="PROSITE" id="PS50198"/>
    </source>
</evidence>
<dbReference type="PROSITE" id="PS50294">
    <property type="entry name" value="WD_REPEATS_REGION"/>
    <property type="match status" value="1"/>
</dbReference>
<evidence type="ECO:0000256" key="11">
    <source>
        <dbReference type="ARBA" id="ARBA00030737"/>
    </source>
</evidence>
<dbReference type="InterPro" id="IPR001680">
    <property type="entry name" value="WD40_rpt"/>
</dbReference>
<dbReference type="InterPro" id="IPR036372">
    <property type="entry name" value="BEACH_dom_sf"/>
</dbReference>
<dbReference type="Pfam" id="PF00400">
    <property type="entry name" value="WD40"/>
    <property type="match status" value="1"/>
</dbReference>
<evidence type="ECO:0000256" key="6">
    <source>
        <dbReference type="ARBA" id="ARBA00022490"/>
    </source>
</evidence>
<evidence type="ECO:0000313" key="19">
    <source>
        <dbReference type="EMBL" id="TNN19760.1"/>
    </source>
</evidence>
<keyword evidence="15" id="KW-0697">Rotamase</keyword>
<dbReference type="SMART" id="SM00320">
    <property type="entry name" value="WD40"/>
    <property type="match status" value="3"/>
</dbReference>
<evidence type="ECO:0000259" key="17">
    <source>
        <dbReference type="PROSITE" id="PS50197"/>
    </source>
</evidence>
<dbReference type="InterPro" id="IPR011009">
    <property type="entry name" value="Kinase-like_dom_sf"/>
</dbReference>
<dbReference type="SMART" id="SM01026">
    <property type="entry name" value="Beach"/>
    <property type="match status" value="1"/>
</dbReference>
<dbReference type="InterPro" id="IPR000297">
    <property type="entry name" value="PPIase_PpiC"/>
</dbReference>
<evidence type="ECO:0000256" key="13">
    <source>
        <dbReference type="ARBA" id="ARBA00033465"/>
    </source>
</evidence>
<dbReference type="InterPro" id="IPR015943">
    <property type="entry name" value="WD40/YVTN_repeat-like_dom_sf"/>
</dbReference>
<feature type="repeat" description="WD" evidence="14">
    <location>
        <begin position="1544"/>
        <end position="1577"/>
    </location>
</feature>
<dbReference type="GO" id="GO:0003755">
    <property type="term" value="F:peptidyl-prolyl cis-trans isomerase activity"/>
    <property type="evidence" value="ECO:0007669"/>
    <property type="project" value="UniProtKB-KW"/>
</dbReference>
<accession>A0A4Z2DUA4</accession>
<feature type="compositionally biased region" description="Low complexity" evidence="16">
    <location>
        <begin position="2049"/>
        <end position="2066"/>
    </location>
</feature>
<evidence type="ECO:0000256" key="2">
    <source>
        <dbReference type="ARBA" id="ARBA00004419"/>
    </source>
</evidence>
<evidence type="ECO:0000256" key="16">
    <source>
        <dbReference type="SAM" id="MobiDB-lite"/>
    </source>
</evidence>
<organism evidence="19 20">
    <name type="scientific">Schistosoma japonicum</name>
    <name type="common">Blood fluke</name>
    <dbReference type="NCBI Taxonomy" id="6182"/>
    <lineage>
        <taxon>Eukaryota</taxon>
        <taxon>Metazoa</taxon>
        <taxon>Spiralia</taxon>
        <taxon>Lophotrochozoa</taxon>
        <taxon>Platyhelminthes</taxon>
        <taxon>Trematoda</taxon>
        <taxon>Digenea</taxon>
        <taxon>Strigeidida</taxon>
        <taxon>Schistosomatoidea</taxon>
        <taxon>Schistosomatidae</taxon>
        <taxon>Schistosoma</taxon>
    </lineage>
</organism>
<dbReference type="SUPFAM" id="SSF50978">
    <property type="entry name" value="WD40 repeat-like"/>
    <property type="match status" value="1"/>
</dbReference>
<evidence type="ECO:0000256" key="12">
    <source>
        <dbReference type="ARBA" id="ARBA00031249"/>
    </source>
</evidence>
<feature type="compositionally biased region" description="Polar residues" evidence="16">
    <location>
        <begin position="2067"/>
        <end position="2081"/>
    </location>
</feature>
<evidence type="ECO:0000256" key="1">
    <source>
        <dbReference type="ARBA" id="ARBA00004186"/>
    </source>
</evidence>
<gene>
    <name evidence="19" type="ORF">EWB00_005986</name>
</gene>
<evidence type="ECO:0000256" key="10">
    <source>
        <dbReference type="ARBA" id="ARBA00023242"/>
    </source>
</evidence>
<dbReference type="SUPFAM" id="SSF56112">
    <property type="entry name" value="Protein kinase-like (PK-like)"/>
    <property type="match status" value="1"/>
</dbReference>
<evidence type="ECO:0000256" key="14">
    <source>
        <dbReference type="PROSITE-ProRule" id="PRU00221"/>
    </source>
</evidence>
<name>A0A4Z2DUA4_SCHJA</name>
<dbReference type="Gene3D" id="3.10.50.40">
    <property type="match status" value="1"/>
</dbReference>
<dbReference type="FunFam" id="3.10.50.40:FF:000015">
    <property type="entry name" value="Peptidyl-prolyl cis-trans isomerase"/>
    <property type="match status" value="1"/>
</dbReference>
<dbReference type="GO" id="GO:0005730">
    <property type="term" value="C:nucleolus"/>
    <property type="evidence" value="ECO:0007669"/>
    <property type="project" value="UniProtKB-SubCell"/>
</dbReference>
<dbReference type="InterPro" id="IPR046357">
    <property type="entry name" value="PPIase_dom_sf"/>
</dbReference>
<evidence type="ECO:0000256" key="4">
    <source>
        <dbReference type="ARBA" id="ARBA00010242"/>
    </source>
</evidence>
<evidence type="ECO:0000256" key="9">
    <source>
        <dbReference type="ARBA" id="ARBA00023235"/>
    </source>
</evidence>
<protein>
    <recommendedName>
        <fullName evidence="5">Peptidyl-prolyl cis-trans isomerase NIMA-interacting 4</fullName>
    </recommendedName>
    <alternativeName>
        <fullName evidence="11">Parvulin-14</fullName>
    </alternativeName>
    <alternativeName>
        <fullName evidence="13">Peptidyl-prolyl cis-trans isomerase Pin4</fullName>
    </alternativeName>
    <alternativeName>
        <fullName evidence="12">Rotamase Pin4</fullName>
    </alternativeName>
</protein>
<dbReference type="PROSITE" id="PS50197">
    <property type="entry name" value="BEACH"/>
    <property type="match status" value="1"/>
</dbReference>
<keyword evidence="20" id="KW-1185">Reference proteome</keyword>
<evidence type="ECO:0000256" key="8">
    <source>
        <dbReference type="ARBA" id="ARBA00023212"/>
    </source>
</evidence>
<feature type="domain" description="PpiC" evidence="18">
    <location>
        <begin position="2085"/>
        <end position="2179"/>
    </location>
</feature>
<dbReference type="PROSITE" id="PS50082">
    <property type="entry name" value="WD_REPEATS_2"/>
    <property type="match status" value="1"/>
</dbReference>
<feature type="region of interest" description="Disordered" evidence="16">
    <location>
        <begin position="2049"/>
        <end position="2081"/>
    </location>
</feature>
<evidence type="ECO:0000256" key="15">
    <source>
        <dbReference type="PROSITE-ProRule" id="PRU00278"/>
    </source>
</evidence>
<comment type="subcellular location">
    <subcellularLocation>
        <location evidence="1">Cytoplasm</location>
        <location evidence="1">Cytoskeleton</location>
        <location evidence="1">Spindle</location>
    </subcellularLocation>
    <subcellularLocation>
        <location evidence="2">Cytoplasmic vesicle</location>
        <location evidence="2">Autophagosome</location>
    </subcellularLocation>
    <subcellularLocation>
        <location evidence="3">Nucleus</location>
        <location evidence="3">Nucleolus</location>
    </subcellularLocation>
</comment>
<evidence type="ECO:0000256" key="7">
    <source>
        <dbReference type="ARBA" id="ARBA00023125"/>
    </source>
</evidence>
<feature type="domain" description="BEACH" evidence="17">
    <location>
        <begin position="195"/>
        <end position="534"/>
    </location>
</feature>
<reference evidence="19 20" key="1">
    <citation type="submission" date="2019-03" db="EMBL/GenBank/DDBJ databases">
        <title>An improved genome assembly of the fluke Schistosoma japonicum.</title>
        <authorList>
            <person name="Hu W."/>
            <person name="Luo F."/>
            <person name="Yin M."/>
            <person name="Mo X."/>
            <person name="Sun C."/>
            <person name="Wu Q."/>
            <person name="Zhu B."/>
            <person name="Xiang M."/>
            <person name="Wang J."/>
            <person name="Wang Y."/>
            <person name="Zhang T."/>
            <person name="Xu B."/>
            <person name="Zheng H."/>
            <person name="Feng Z."/>
        </authorList>
    </citation>
    <scope>NUCLEOTIDE SEQUENCE [LARGE SCALE GENOMIC DNA]</scope>
    <source>
        <strain evidence="19">HuSjv2</strain>
        <tissue evidence="19">Worms</tissue>
    </source>
</reference>
<proteinExistence type="inferred from homology"/>